<evidence type="ECO:0000256" key="1">
    <source>
        <dbReference type="SAM" id="SignalP"/>
    </source>
</evidence>
<dbReference type="InterPro" id="IPR008638">
    <property type="entry name" value="FhaB/CdiA-like_TPS"/>
</dbReference>
<gene>
    <name evidence="2" type="primary">hxuA</name>
    <name evidence="2" type="ORF">MAMC_00927</name>
</gene>
<comment type="caution">
    <text evidence="2">The sequence shown here is derived from an EMBL/GenBank/DDBJ whole genome shotgun (WGS) entry which is preliminary data.</text>
</comment>
<dbReference type="AlphaFoldDB" id="A0A5E6M9X6"/>
<keyword evidence="1" id="KW-0732">Signal</keyword>
<protein>
    <submittedName>
        <fullName evidence="2">Heme/hemopexin-binding protein</fullName>
    </submittedName>
</protein>
<dbReference type="Proteomes" id="UP000381693">
    <property type="component" value="Unassembled WGS sequence"/>
</dbReference>
<dbReference type="InterPro" id="IPR012334">
    <property type="entry name" value="Pectin_lyas_fold"/>
</dbReference>
<proteinExistence type="predicted"/>
<reference evidence="2" key="1">
    <citation type="submission" date="2019-09" db="EMBL/GenBank/DDBJ databases">
        <authorList>
            <person name="Cremers G."/>
        </authorList>
    </citation>
    <scope>NUCLEOTIDE SEQUENCE [LARGE SCALE GENOMIC DNA]</scope>
    <source>
        <strain evidence="2">3B</strain>
    </source>
</reference>
<organism evidence="2 3">
    <name type="scientific">Methylacidimicrobium cyclopophantes</name>
    <dbReference type="NCBI Taxonomy" id="1041766"/>
    <lineage>
        <taxon>Bacteria</taxon>
        <taxon>Pseudomonadati</taxon>
        <taxon>Verrucomicrobiota</taxon>
        <taxon>Methylacidimicrobium</taxon>
    </lineage>
</organism>
<sequence>MKRKTKSYLSALRAALLTAALAGLAGFGIGTARATVFGPLQLPGHGSVVYGTASQNAGYGTGGAGTITVGTPNTVINWGNTGGTIGASQPGGFNIGGSAALTIATGGKALLNVDITGTPSQIFGAMTATGNGAVFVANANGITVGPGATITAPAGLGLIAATVNAAQFASNGNIPVSFASSGPLTVQGNLQGVGSFVLLAGSGAVNVSPIQSSGGVTFGTNNVTIVGGVGGTVVPTTYNAGDASGSATPSATAPTTVTLNLGTSANPYNMTRLTVLANGNLVNNGVLGGVSNALGTGNGNGNVATLQWTGTLTNNGTINAMLDSFSTGGRVGFNGNTSAALAYGGLTNNGTIATNSSSTLYVELPGSIVNNSGATISNVGGSVCLYAGHVDLPLFTGVGGAVINQGSIVAYNGVALEASNPNHVGPNPGGGVFSNGAIQILSSTADTSAFLCVKSFTGNAYLGGSVTTPNDALGLYRAYFQSGTLPVSTFTLATNVTAQNMVHFTGGSLTGGGTVTTNKLLLHDFVGNVNNRVSTNPLLNGFHVANGTSGNTDVVINLATNGDGAIGPQAVNLAIHGNATIHSGETSTFGSAIGGLKTTLLPTEANAGSNLLVQASGNLTVNPSLVGPEDASLSQAALGVKGFVFPGGIVLIAGNTLTLNTVVDNGYAQTVVAGQGIFFQAPHIVTAAPVITNGNAWVNFSTVPSTVPAIYAATPALTISPLAYSIVANPSAYHIRSFMP</sequence>
<dbReference type="OrthoDB" id="178197at2"/>
<name>A0A5E6M9X6_9BACT</name>
<dbReference type="Gene3D" id="2.160.20.10">
    <property type="entry name" value="Single-stranded right-handed beta-helix, Pectin lyase-like"/>
    <property type="match status" value="1"/>
</dbReference>
<dbReference type="EMBL" id="CABFUZ020000104">
    <property type="protein sequence ID" value="VVM06027.1"/>
    <property type="molecule type" value="Genomic_DNA"/>
</dbReference>
<dbReference type="RefSeq" id="WP_142524987.1">
    <property type="nucleotide sequence ID" value="NZ_CABFUZ020000104.1"/>
</dbReference>
<feature type="signal peptide" evidence="1">
    <location>
        <begin position="1"/>
        <end position="22"/>
    </location>
</feature>
<accession>A0A5E6M9X6</accession>
<feature type="chain" id="PRO_5022860278" evidence="1">
    <location>
        <begin position="23"/>
        <end position="740"/>
    </location>
</feature>
<evidence type="ECO:0000313" key="2">
    <source>
        <dbReference type="EMBL" id="VVM06027.1"/>
    </source>
</evidence>
<keyword evidence="3" id="KW-1185">Reference proteome</keyword>
<dbReference type="NCBIfam" id="TIGR01901">
    <property type="entry name" value="adhes_NPXG"/>
    <property type="match status" value="1"/>
</dbReference>
<evidence type="ECO:0000313" key="3">
    <source>
        <dbReference type="Proteomes" id="UP000381693"/>
    </source>
</evidence>